<dbReference type="Gene3D" id="3.30.70.1120">
    <property type="entry name" value="TT1725-like"/>
    <property type="match status" value="1"/>
</dbReference>
<protein>
    <recommendedName>
        <fullName evidence="2">DUF503 domain-containing protein</fullName>
    </recommendedName>
</protein>
<comment type="caution">
    <text evidence="1">The sequence shown here is derived from an EMBL/GenBank/DDBJ whole genome shotgun (WGS) entry which is preliminary data.</text>
</comment>
<proteinExistence type="predicted"/>
<dbReference type="AlphaFoldDB" id="X0V770"/>
<name>X0V770_9ZZZZ</name>
<reference evidence="1" key="1">
    <citation type="journal article" date="2014" name="Front. Microbiol.">
        <title>High frequency of phylogenetically diverse reductive dehalogenase-homologous genes in deep subseafloor sedimentary metagenomes.</title>
        <authorList>
            <person name="Kawai M."/>
            <person name="Futagami T."/>
            <person name="Toyoda A."/>
            <person name="Takaki Y."/>
            <person name="Nishi S."/>
            <person name="Hori S."/>
            <person name="Arai W."/>
            <person name="Tsubouchi T."/>
            <person name="Morono Y."/>
            <person name="Uchiyama I."/>
            <person name="Ito T."/>
            <person name="Fujiyama A."/>
            <person name="Inagaki F."/>
            <person name="Takami H."/>
        </authorList>
    </citation>
    <scope>NUCLEOTIDE SEQUENCE</scope>
    <source>
        <strain evidence="1">Expedition CK06-06</strain>
    </source>
</reference>
<evidence type="ECO:0000313" key="1">
    <source>
        <dbReference type="EMBL" id="GAF96475.1"/>
    </source>
</evidence>
<dbReference type="EMBL" id="BARS01010705">
    <property type="protein sequence ID" value="GAF96475.1"/>
    <property type="molecule type" value="Genomic_DNA"/>
</dbReference>
<organism evidence="1">
    <name type="scientific">marine sediment metagenome</name>
    <dbReference type="NCBI Taxonomy" id="412755"/>
    <lineage>
        <taxon>unclassified sequences</taxon>
        <taxon>metagenomes</taxon>
        <taxon>ecological metagenomes</taxon>
    </lineage>
</organism>
<dbReference type="SUPFAM" id="SSF103007">
    <property type="entry name" value="Hypothetical protein TT1725"/>
    <property type="match status" value="1"/>
</dbReference>
<gene>
    <name evidence="1" type="ORF">S01H1_19744</name>
</gene>
<dbReference type="Pfam" id="PF04456">
    <property type="entry name" value="DUF503"/>
    <property type="match status" value="1"/>
</dbReference>
<dbReference type="InterPro" id="IPR007546">
    <property type="entry name" value="DUF503"/>
</dbReference>
<sequence length="114" mass="13147">MRVNCSGNPGVKDKKRKIKSHMLLGTCTISLYFPDSHSLKDKRSIIKSIKLRIRNNFNVSVSEINNYDLWKNTTLGIACIGNEKRYLNGVLNEVIKFIEYQNKLQVINFKTTIL</sequence>
<evidence type="ECO:0008006" key="2">
    <source>
        <dbReference type="Google" id="ProtNLM"/>
    </source>
</evidence>
<dbReference type="InterPro" id="IPR036746">
    <property type="entry name" value="TT1725-like_sf"/>
</dbReference>
<accession>X0V770</accession>
<dbReference type="PANTHER" id="PTHR36441:SF1">
    <property type="entry name" value="DUF503 DOMAIN-CONTAINING PROTEIN"/>
    <property type="match status" value="1"/>
</dbReference>
<dbReference type="PANTHER" id="PTHR36441">
    <property type="entry name" value="HYPOTHETICAL CYTOSOLIC PROTEIN"/>
    <property type="match status" value="1"/>
</dbReference>